<accession>A0AAV9AZ78</accession>
<gene>
    <name evidence="1" type="ORF">QJS04_geneDACA006306</name>
</gene>
<reference evidence="1" key="1">
    <citation type="journal article" date="2023" name="Nat. Commun.">
        <title>Diploid and tetraploid genomes of Acorus and the evolution of monocots.</title>
        <authorList>
            <person name="Ma L."/>
            <person name="Liu K.W."/>
            <person name="Li Z."/>
            <person name="Hsiao Y.Y."/>
            <person name="Qi Y."/>
            <person name="Fu T."/>
            <person name="Tang G.D."/>
            <person name="Zhang D."/>
            <person name="Sun W.H."/>
            <person name="Liu D.K."/>
            <person name="Li Y."/>
            <person name="Chen G.Z."/>
            <person name="Liu X.D."/>
            <person name="Liao X.Y."/>
            <person name="Jiang Y.T."/>
            <person name="Yu X."/>
            <person name="Hao Y."/>
            <person name="Huang J."/>
            <person name="Zhao X.W."/>
            <person name="Ke S."/>
            <person name="Chen Y.Y."/>
            <person name="Wu W.L."/>
            <person name="Hsu J.L."/>
            <person name="Lin Y.F."/>
            <person name="Huang M.D."/>
            <person name="Li C.Y."/>
            <person name="Huang L."/>
            <person name="Wang Z.W."/>
            <person name="Zhao X."/>
            <person name="Zhong W.Y."/>
            <person name="Peng D.H."/>
            <person name="Ahmad S."/>
            <person name="Lan S."/>
            <person name="Zhang J.S."/>
            <person name="Tsai W.C."/>
            <person name="Van de Peer Y."/>
            <person name="Liu Z.J."/>
        </authorList>
    </citation>
    <scope>NUCLEOTIDE SEQUENCE</scope>
    <source>
        <strain evidence="1">SCP</strain>
    </source>
</reference>
<keyword evidence="2" id="KW-1185">Reference proteome</keyword>
<reference evidence="1" key="2">
    <citation type="submission" date="2023-06" db="EMBL/GenBank/DDBJ databases">
        <authorList>
            <person name="Ma L."/>
            <person name="Liu K.-W."/>
            <person name="Li Z."/>
            <person name="Hsiao Y.-Y."/>
            <person name="Qi Y."/>
            <person name="Fu T."/>
            <person name="Tang G."/>
            <person name="Zhang D."/>
            <person name="Sun W.-H."/>
            <person name="Liu D.-K."/>
            <person name="Li Y."/>
            <person name="Chen G.-Z."/>
            <person name="Liu X.-D."/>
            <person name="Liao X.-Y."/>
            <person name="Jiang Y.-T."/>
            <person name="Yu X."/>
            <person name="Hao Y."/>
            <person name="Huang J."/>
            <person name="Zhao X.-W."/>
            <person name="Ke S."/>
            <person name="Chen Y.-Y."/>
            <person name="Wu W.-L."/>
            <person name="Hsu J.-L."/>
            <person name="Lin Y.-F."/>
            <person name="Huang M.-D."/>
            <person name="Li C.-Y."/>
            <person name="Huang L."/>
            <person name="Wang Z.-W."/>
            <person name="Zhao X."/>
            <person name="Zhong W.-Y."/>
            <person name="Peng D.-H."/>
            <person name="Ahmad S."/>
            <person name="Lan S."/>
            <person name="Zhang J.-S."/>
            <person name="Tsai W.-C."/>
            <person name="Van De Peer Y."/>
            <person name="Liu Z.-J."/>
        </authorList>
    </citation>
    <scope>NUCLEOTIDE SEQUENCE</scope>
    <source>
        <strain evidence="1">SCP</strain>
        <tissue evidence="1">Leaves</tissue>
    </source>
</reference>
<name>A0AAV9AZ78_ACOGR</name>
<sequence>MLTRSSRRSEMDGAMLIMPNELFDVIPKLRGLEIRDTNFRLSSSQTVSNSVSLTVNM</sequence>
<protein>
    <submittedName>
        <fullName evidence="1">Uncharacterized protein</fullName>
    </submittedName>
</protein>
<dbReference type="AlphaFoldDB" id="A0AAV9AZ78"/>
<dbReference type="EMBL" id="JAUJYN010000006">
    <property type="protein sequence ID" value="KAK1269267.1"/>
    <property type="molecule type" value="Genomic_DNA"/>
</dbReference>
<organism evidence="1 2">
    <name type="scientific">Acorus gramineus</name>
    <name type="common">Dwarf sweet flag</name>
    <dbReference type="NCBI Taxonomy" id="55184"/>
    <lineage>
        <taxon>Eukaryota</taxon>
        <taxon>Viridiplantae</taxon>
        <taxon>Streptophyta</taxon>
        <taxon>Embryophyta</taxon>
        <taxon>Tracheophyta</taxon>
        <taxon>Spermatophyta</taxon>
        <taxon>Magnoliopsida</taxon>
        <taxon>Liliopsida</taxon>
        <taxon>Acoraceae</taxon>
        <taxon>Acorus</taxon>
    </lineage>
</organism>
<evidence type="ECO:0000313" key="2">
    <source>
        <dbReference type="Proteomes" id="UP001179952"/>
    </source>
</evidence>
<dbReference type="Proteomes" id="UP001179952">
    <property type="component" value="Unassembled WGS sequence"/>
</dbReference>
<proteinExistence type="predicted"/>
<evidence type="ECO:0000313" key="1">
    <source>
        <dbReference type="EMBL" id="KAK1269267.1"/>
    </source>
</evidence>
<comment type="caution">
    <text evidence="1">The sequence shown here is derived from an EMBL/GenBank/DDBJ whole genome shotgun (WGS) entry which is preliminary data.</text>
</comment>